<evidence type="ECO:0000313" key="5">
    <source>
        <dbReference type="Proteomes" id="UP000002743"/>
    </source>
</evidence>
<feature type="region of interest" description="Disordered" evidence="3">
    <location>
        <begin position="112"/>
        <end position="132"/>
    </location>
</feature>
<evidence type="ECO:0000313" key="4">
    <source>
        <dbReference type="EMBL" id="ACT50405.1"/>
    </source>
</evidence>
<dbReference type="Gene3D" id="1.20.1600.10">
    <property type="entry name" value="Outer membrane efflux proteins (OEP)"/>
    <property type="match status" value="1"/>
</dbReference>
<dbReference type="KEGG" id="mei:Msip34_1158"/>
<reference evidence="4 5" key="2">
    <citation type="journal article" date="2011" name="J. Bacteriol.">
        <title>Genomes of three methylotrophs from a single niche uncover genetic and metabolic divergence of Methylophilaceae.</title>
        <authorList>
            <person name="Lapidus A."/>
            <person name="Clum A."/>
            <person name="Labutti K."/>
            <person name="Kaluzhnaya M.G."/>
            <person name="Lim S."/>
            <person name="Beck D.A."/>
            <person name="Glavina Del Rio T."/>
            <person name="Nolan M."/>
            <person name="Mavromatis K."/>
            <person name="Huntemann M."/>
            <person name="Lucas S."/>
            <person name="Lidstrom M.E."/>
            <person name="Ivanova N."/>
            <person name="Chistoserdova L."/>
        </authorList>
    </citation>
    <scope>NUCLEOTIDE SEQUENCE [LARGE SCALE GENOMIC DNA]</scope>
    <source>
        <strain evidence="4 5">SIP3-4</strain>
    </source>
</reference>
<dbReference type="OrthoDB" id="9770517at2"/>
<keyword evidence="2" id="KW-0564">Palmitate</keyword>
<keyword evidence="2" id="KW-1134">Transmembrane beta strand</keyword>
<dbReference type="PANTHER" id="PTHR30203:SF32">
    <property type="entry name" value="CATION EFFLUX SYSTEM PROTEIN CUSC"/>
    <property type="match status" value="1"/>
</dbReference>
<evidence type="ECO:0000256" key="2">
    <source>
        <dbReference type="RuleBase" id="RU362097"/>
    </source>
</evidence>
<dbReference type="GO" id="GO:0005886">
    <property type="term" value="C:plasma membrane"/>
    <property type="evidence" value="ECO:0007669"/>
    <property type="project" value="UniProtKB-SubCell"/>
</dbReference>
<name>C6XCY0_METGS</name>
<dbReference type="EMBL" id="CP001674">
    <property type="protein sequence ID" value="ACT50405.1"/>
    <property type="molecule type" value="Genomic_DNA"/>
</dbReference>
<proteinExistence type="inferred from homology"/>
<dbReference type="eggNOG" id="COG1538">
    <property type="taxonomic scope" value="Bacteria"/>
</dbReference>
<accession>C6XCY0</accession>
<dbReference type="GO" id="GO:0015562">
    <property type="term" value="F:efflux transmembrane transporter activity"/>
    <property type="evidence" value="ECO:0007669"/>
    <property type="project" value="InterPro"/>
</dbReference>
<protein>
    <submittedName>
        <fullName evidence="4">RND efflux system, outer membrane lipoprotein, NodT family</fullName>
    </submittedName>
</protein>
<sequence length="483" mass="52281" precursor="true">MKYSLITQAVLAAMLAGCASMAPDYQRPAAPVAEQWPAQASNQGTPAADIGWREFLLDNRLQQLVELALQNNRDLRVAALNIEQARAEYQVQRADLFPTVNVIASRTAQLGSASSTSSSTNATTGAVTSSSGGSVVQSYRATVGFSAYELDFWGRIRSLNEQALQSFFATEEARRSTHISLVSEVASAWLTLAADMQRLKLAQDTLQSQQASYDLTKQGFDIGVYSALELRQIQISVDTARADVANYRSQVKQDQNALVLLVGQPVPENLLPQSQPDQVTSVADLPAGIPSEVLQRRPDILQAEHSLQAANANIGAARAAFFPTITLTTTLGSASNQLSGLFASGSKVWSFAPQLTLPIFDAGRNRSKLKSAEVAQQITVAQYEKAIQSAFKEVADALAIRENLTERLQAQQSLVEASQESYKLSDARFRGGIDSYLAVLDAQRTLYSAQQTLITVNLTAQTNQVTLYKVLGGGWNESTKTNP</sequence>
<comment type="similarity">
    <text evidence="1 2">Belongs to the outer membrane factor (OMF) (TC 1.B.17) family.</text>
</comment>
<dbReference type="InterPro" id="IPR003423">
    <property type="entry name" value="OMP_efflux"/>
</dbReference>
<dbReference type="Gene3D" id="2.20.200.10">
    <property type="entry name" value="Outer membrane efflux proteins (OEP)"/>
    <property type="match status" value="1"/>
</dbReference>
<feature type="signal peptide" evidence="2">
    <location>
        <begin position="1"/>
        <end position="22"/>
    </location>
</feature>
<keyword evidence="2" id="KW-0732">Signal</keyword>
<dbReference type="InterPro" id="IPR010131">
    <property type="entry name" value="MdtP/NodT-like"/>
</dbReference>
<feature type="chain" id="PRO_5001437637" evidence="2">
    <location>
        <begin position="23"/>
        <end position="483"/>
    </location>
</feature>
<dbReference type="RefSeq" id="WP_015829910.1">
    <property type="nucleotide sequence ID" value="NC_012969.1"/>
</dbReference>
<evidence type="ECO:0000256" key="3">
    <source>
        <dbReference type="SAM" id="MobiDB-lite"/>
    </source>
</evidence>
<dbReference type="Proteomes" id="UP000002743">
    <property type="component" value="Chromosome"/>
</dbReference>
<keyword evidence="2" id="KW-0812">Transmembrane</keyword>
<keyword evidence="5" id="KW-1185">Reference proteome</keyword>
<dbReference type="STRING" id="582744.Msip34_1158"/>
<dbReference type="Pfam" id="PF02321">
    <property type="entry name" value="OEP"/>
    <property type="match status" value="2"/>
</dbReference>
<dbReference type="AlphaFoldDB" id="C6XCY0"/>
<dbReference type="PROSITE" id="PS51257">
    <property type="entry name" value="PROKAR_LIPOPROTEIN"/>
    <property type="match status" value="1"/>
</dbReference>
<keyword evidence="2" id="KW-0472">Membrane</keyword>
<dbReference type="SUPFAM" id="SSF56954">
    <property type="entry name" value="Outer membrane efflux proteins (OEP)"/>
    <property type="match status" value="1"/>
</dbReference>
<reference evidence="5" key="1">
    <citation type="submission" date="2009-07" db="EMBL/GenBank/DDBJ databases">
        <title>Complete sequence of chromosome of Methylovorus sp. SIP3-4.</title>
        <authorList>
            <person name="Lucas S."/>
            <person name="Copeland A."/>
            <person name="Lapidus A."/>
            <person name="Glavina del Rio T."/>
            <person name="Tice H."/>
            <person name="Bruce D."/>
            <person name="Goodwin L."/>
            <person name="Pitluck S."/>
            <person name="Clum A."/>
            <person name="Larimer F."/>
            <person name="Land M."/>
            <person name="Hauser L."/>
            <person name="Kyrpides N."/>
            <person name="Mikhailova N."/>
            <person name="Kayluzhnaya M."/>
            <person name="Chistoserdova L."/>
        </authorList>
    </citation>
    <scope>NUCLEOTIDE SEQUENCE [LARGE SCALE GENOMIC DNA]</scope>
    <source>
        <strain evidence="5">SIP3-4</strain>
    </source>
</reference>
<keyword evidence="2 4" id="KW-0449">Lipoprotein</keyword>
<dbReference type="NCBIfam" id="TIGR01845">
    <property type="entry name" value="outer_NodT"/>
    <property type="match status" value="1"/>
</dbReference>
<evidence type="ECO:0000256" key="1">
    <source>
        <dbReference type="ARBA" id="ARBA00007613"/>
    </source>
</evidence>
<gene>
    <name evidence="4" type="ordered locus">Msip34_1158</name>
</gene>
<comment type="subcellular location">
    <subcellularLocation>
        <location evidence="2">Cell membrane</location>
        <topology evidence="2">Lipid-anchor</topology>
    </subcellularLocation>
</comment>
<organism evidence="4 5">
    <name type="scientific">Methylovorus glucosotrophus (strain SIP3-4)</name>
    <dbReference type="NCBI Taxonomy" id="582744"/>
    <lineage>
        <taxon>Bacteria</taxon>
        <taxon>Pseudomonadati</taxon>
        <taxon>Pseudomonadota</taxon>
        <taxon>Betaproteobacteria</taxon>
        <taxon>Nitrosomonadales</taxon>
        <taxon>Methylophilaceae</taxon>
        <taxon>Methylovorus</taxon>
    </lineage>
</organism>
<dbReference type="HOGENOM" id="CLU_012817_13_3_4"/>
<dbReference type="PANTHER" id="PTHR30203">
    <property type="entry name" value="OUTER MEMBRANE CATION EFFLUX PROTEIN"/>
    <property type="match status" value="1"/>
</dbReference>